<proteinExistence type="predicted"/>
<dbReference type="SUPFAM" id="SSF56801">
    <property type="entry name" value="Acetyl-CoA synthetase-like"/>
    <property type="match status" value="1"/>
</dbReference>
<dbReference type="InterPro" id="IPR042099">
    <property type="entry name" value="ANL_N_sf"/>
</dbReference>
<dbReference type="PANTHER" id="PTHR36932">
    <property type="entry name" value="CAPSULAR POLYSACCHARIDE BIOSYNTHESIS PROTEIN"/>
    <property type="match status" value="1"/>
</dbReference>
<organism evidence="1 2">
    <name type="scientific">Candidatus Omnitrophus magneticus</name>
    <dbReference type="NCBI Taxonomy" id="1609969"/>
    <lineage>
        <taxon>Bacteria</taxon>
        <taxon>Pseudomonadati</taxon>
        <taxon>Candidatus Omnitrophota</taxon>
        <taxon>Candidatus Omnitrophus</taxon>
    </lineage>
</organism>
<evidence type="ECO:0000313" key="1">
    <source>
        <dbReference type="EMBL" id="KJJ85937.1"/>
    </source>
</evidence>
<name>A0A0F0CRN0_9BACT</name>
<keyword evidence="1" id="KW-0436">Ligase</keyword>
<dbReference type="Gene3D" id="3.40.50.12780">
    <property type="entry name" value="N-terminal domain of ligase-like"/>
    <property type="match status" value="1"/>
</dbReference>
<dbReference type="AlphaFoldDB" id="A0A0F0CRN0"/>
<keyword evidence="2" id="KW-1185">Reference proteome</keyword>
<reference evidence="1 2" key="1">
    <citation type="submission" date="2015-02" db="EMBL/GenBank/DDBJ databases">
        <title>Single-cell genomics of uncultivated deep-branching MTB reveals a conserved set of magnetosome genes.</title>
        <authorList>
            <person name="Kolinko S."/>
            <person name="Richter M."/>
            <person name="Glockner F.O."/>
            <person name="Brachmann A."/>
            <person name="Schuler D."/>
        </authorList>
    </citation>
    <scope>NUCLEOTIDE SEQUENCE [LARGE SCALE GENOMIC DNA]</scope>
    <source>
        <strain evidence="1">SKK-01</strain>
    </source>
</reference>
<sequence length="467" mass="54336">MEAAMPISPEKGTCPNVNRIKEFRTHHPLRMSLINLIRRTDAMRYYYDFINSQWYSHEHIQEIQFQNLKRLLTHAYNNVPYYRRTFNAHGLQVENIKDFIDFKKVPYLDKNIIKTNYADMFASNMKQFKPHPKSTGGSTGNPLLFYIDKKAHSMQWAYIYRAWNIGGWTPGEKVVVIGGTSLFSKTTAIRKWAYATINNWILFSAFDMSDDNMAAWVVKIRKFKARYMYTYANSVYVFADYIERKAINDITFDAIFTTSEVLTDKIRKKAEQVFSCKVYDEYGGSDGAGFAFECEMQKLHVVLENCVFEITNEDSSTLAPGEEGEICTTDLFNYGMPFIRYKTGDISSFSESPCSCGRGLPLLTNIKGRVSDYCTNKDGERVNYTFFDHMFKTHDWIHQFYVVQESHSKITIYFKTTKEYPLKELNSIRAMIQQKFSGFEVNIKMTNETPKTISGKHKYVINKTLEP</sequence>
<dbReference type="GO" id="GO:0016874">
    <property type="term" value="F:ligase activity"/>
    <property type="evidence" value="ECO:0007669"/>
    <property type="project" value="UniProtKB-KW"/>
</dbReference>
<comment type="caution">
    <text evidence="1">The sequence shown here is derived from an EMBL/GenBank/DDBJ whole genome shotgun (WGS) entry which is preliminary data.</text>
</comment>
<evidence type="ECO:0000313" key="2">
    <source>
        <dbReference type="Proteomes" id="UP000033428"/>
    </source>
</evidence>
<accession>A0A0F0CRN0</accession>
<dbReference type="Proteomes" id="UP000033428">
    <property type="component" value="Unassembled WGS sequence"/>
</dbReference>
<dbReference type="PANTHER" id="PTHR36932:SF1">
    <property type="entry name" value="CAPSULAR POLYSACCHARIDE BIOSYNTHESIS PROTEIN"/>
    <property type="match status" value="1"/>
</dbReference>
<dbReference type="EMBL" id="JYNY01000037">
    <property type="protein sequence ID" value="KJJ85937.1"/>
    <property type="molecule type" value="Genomic_DNA"/>
</dbReference>
<dbReference type="InterPro" id="IPR053158">
    <property type="entry name" value="CapK_Type1_Caps_Biosynth"/>
</dbReference>
<protein>
    <submittedName>
        <fullName evidence="1">Phenylacetate-CoA ligase</fullName>
    </submittedName>
</protein>
<gene>
    <name evidence="1" type="ORF">OMAG_000190</name>
</gene>